<accession>A0A0C9VFF0</accession>
<protein>
    <submittedName>
        <fullName evidence="2">Unplaced genomic scaffold SPHSTscaffold_104, whole genome shotgun sequence</fullName>
    </submittedName>
</protein>
<feature type="compositionally biased region" description="Polar residues" evidence="1">
    <location>
        <begin position="157"/>
        <end position="175"/>
    </location>
</feature>
<sequence length="266" mass="28857">MDIPNAYSFNQLETRKLNKTPSTSMDFTCAGPNTAFGDVFDHEQIFGYQHASSSASRYAQRSPMYRRSISAPHLLIDFNNSFPSYPIFIPEANLLTPINPVFVNVFDRFVWPSSSNSSSNTTSSSSSLIMADLTSDVHDDNRASFSKLHDRTLDVSAPTTSDARSGALPSSASTYSPLSHHLPNLSHHTTPNNVNFTPNKTAGGGLKILHPAPVTKFDVSTFEAQIKELESYTDSLRIEDAFAEGLGLGIDNDRCSSVVGGAGEGQ</sequence>
<dbReference type="Proteomes" id="UP000054279">
    <property type="component" value="Unassembled WGS sequence"/>
</dbReference>
<name>A0A0C9VFF0_SPHS4</name>
<evidence type="ECO:0000313" key="3">
    <source>
        <dbReference type="Proteomes" id="UP000054279"/>
    </source>
</evidence>
<organism evidence="2 3">
    <name type="scientific">Sphaerobolus stellatus (strain SS14)</name>
    <dbReference type="NCBI Taxonomy" id="990650"/>
    <lineage>
        <taxon>Eukaryota</taxon>
        <taxon>Fungi</taxon>
        <taxon>Dikarya</taxon>
        <taxon>Basidiomycota</taxon>
        <taxon>Agaricomycotina</taxon>
        <taxon>Agaricomycetes</taxon>
        <taxon>Phallomycetidae</taxon>
        <taxon>Geastrales</taxon>
        <taxon>Sphaerobolaceae</taxon>
        <taxon>Sphaerobolus</taxon>
    </lineage>
</organism>
<dbReference type="HOGENOM" id="CLU_1046510_0_0_1"/>
<evidence type="ECO:0000313" key="2">
    <source>
        <dbReference type="EMBL" id="KIJ36335.1"/>
    </source>
</evidence>
<dbReference type="AlphaFoldDB" id="A0A0C9VFF0"/>
<evidence type="ECO:0000256" key="1">
    <source>
        <dbReference type="SAM" id="MobiDB-lite"/>
    </source>
</evidence>
<feature type="region of interest" description="Disordered" evidence="1">
    <location>
        <begin position="155"/>
        <end position="175"/>
    </location>
</feature>
<gene>
    <name evidence="2" type="ORF">M422DRAFT_34297</name>
</gene>
<keyword evidence="3" id="KW-1185">Reference proteome</keyword>
<reference evidence="2 3" key="1">
    <citation type="submission" date="2014-06" db="EMBL/GenBank/DDBJ databases">
        <title>Evolutionary Origins and Diversification of the Mycorrhizal Mutualists.</title>
        <authorList>
            <consortium name="DOE Joint Genome Institute"/>
            <consortium name="Mycorrhizal Genomics Consortium"/>
            <person name="Kohler A."/>
            <person name="Kuo A."/>
            <person name="Nagy L.G."/>
            <person name="Floudas D."/>
            <person name="Copeland A."/>
            <person name="Barry K.W."/>
            <person name="Cichocki N."/>
            <person name="Veneault-Fourrey C."/>
            <person name="LaButti K."/>
            <person name="Lindquist E.A."/>
            <person name="Lipzen A."/>
            <person name="Lundell T."/>
            <person name="Morin E."/>
            <person name="Murat C."/>
            <person name="Riley R."/>
            <person name="Ohm R."/>
            <person name="Sun H."/>
            <person name="Tunlid A."/>
            <person name="Henrissat B."/>
            <person name="Grigoriev I.V."/>
            <person name="Hibbett D.S."/>
            <person name="Martin F."/>
        </authorList>
    </citation>
    <scope>NUCLEOTIDE SEQUENCE [LARGE SCALE GENOMIC DNA]</scope>
    <source>
        <strain evidence="2 3">SS14</strain>
    </source>
</reference>
<proteinExistence type="predicted"/>
<dbReference type="EMBL" id="KN837179">
    <property type="protein sequence ID" value="KIJ36335.1"/>
    <property type="molecule type" value="Genomic_DNA"/>
</dbReference>